<dbReference type="KEGG" id="pgn:PGN_1307"/>
<organism evidence="1 2">
    <name type="scientific">Porphyromonas gingivalis (strain ATCC 33277 / DSM 20709 / CIP 103683 / JCM 12257 / NCTC 11834 / 2561)</name>
    <dbReference type="NCBI Taxonomy" id="431947"/>
    <lineage>
        <taxon>Bacteria</taxon>
        <taxon>Pseudomonadati</taxon>
        <taxon>Bacteroidota</taxon>
        <taxon>Bacteroidia</taxon>
        <taxon>Bacteroidales</taxon>
        <taxon>Porphyromonadaceae</taxon>
        <taxon>Porphyromonas</taxon>
    </lineage>
</organism>
<dbReference type="HOGENOM" id="CLU_2790426_0_0_10"/>
<gene>
    <name evidence="1" type="ordered locus">PGN_1307</name>
</gene>
<sequence length="75" mass="8544">MAQRFQYDKGAYFIEESVKLQALLCSFTCIEVSGGGVAPTRSFPLSSLSIPVIDRLKNMHQKSFQQRRCVWNDSK</sequence>
<reference evidence="1 2" key="1">
    <citation type="journal article" date="2008" name="DNA Res.">
        <title>Determination of the genome sequence of Porphyromonas gingivalis strain ATCC 33277 and genomic comparison with strain W83 revealed extensive genome rearrangements in P. gingivalis.</title>
        <authorList>
            <person name="Naito M."/>
            <person name="Hirakawa H."/>
            <person name="Yamashita A."/>
            <person name="Ohara N."/>
            <person name="Shoji M."/>
            <person name="Yukitake H."/>
            <person name="Nakayama K."/>
            <person name="Toh H."/>
            <person name="Yoshimura F."/>
            <person name="Kuhara S."/>
            <person name="Hattori M."/>
            <person name="Hayashi T."/>
            <person name="Nakayama K."/>
        </authorList>
    </citation>
    <scope>NUCLEOTIDE SEQUENCE [LARGE SCALE GENOMIC DNA]</scope>
    <source>
        <strain evidence="2">ATCC 33277 / DSM 20709 / CIP 103683 / JCM 12257 / NCTC 11834 / 2561</strain>
    </source>
</reference>
<evidence type="ECO:0000313" key="1">
    <source>
        <dbReference type="EMBL" id="BAG33826.1"/>
    </source>
</evidence>
<name>B2RKD1_PORG3</name>
<evidence type="ECO:0000313" key="2">
    <source>
        <dbReference type="Proteomes" id="UP000008842"/>
    </source>
</evidence>
<dbReference type="BioCyc" id="PGIN431947:G1G2V-1491-MONOMER"/>
<dbReference type="AlphaFoldDB" id="B2RKD1"/>
<accession>B2RKD1</accession>
<dbReference type="Proteomes" id="UP000008842">
    <property type="component" value="Chromosome"/>
</dbReference>
<dbReference type="EMBL" id="AP009380">
    <property type="protein sequence ID" value="BAG33826.1"/>
    <property type="molecule type" value="Genomic_DNA"/>
</dbReference>
<proteinExistence type="predicted"/>
<protein>
    <submittedName>
        <fullName evidence="1">Uncharacterized protein</fullName>
    </submittedName>
</protein>